<dbReference type="Gene3D" id="2.170.130.10">
    <property type="entry name" value="TonB-dependent receptor, plug domain"/>
    <property type="match status" value="1"/>
</dbReference>
<dbReference type="InterPro" id="IPR039426">
    <property type="entry name" value="TonB-dep_rcpt-like"/>
</dbReference>
<dbReference type="InterPro" id="IPR037066">
    <property type="entry name" value="Plug_dom_sf"/>
</dbReference>
<dbReference type="Pfam" id="PF13715">
    <property type="entry name" value="CarbopepD_reg_2"/>
    <property type="match status" value="1"/>
</dbReference>
<dbReference type="FunFam" id="2.170.130.10:FF:000008">
    <property type="entry name" value="SusC/RagA family TonB-linked outer membrane protein"/>
    <property type="match status" value="1"/>
</dbReference>
<comment type="subcellular location">
    <subcellularLocation>
        <location evidence="1 7">Cell outer membrane</location>
        <topology evidence="1 7">Multi-pass membrane protein</topology>
    </subcellularLocation>
</comment>
<protein>
    <submittedName>
        <fullName evidence="9">TonB-dependent receptor</fullName>
    </submittedName>
</protein>
<evidence type="ECO:0000256" key="2">
    <source>
        <dbReference type="ARBA" id="ARBA00022448"/>
    </source>
</evidence>
<dbReference type="EMBL" id="JABAIL010000007">
    <property type="protein sequence ID" value="NLR93626.1"/>
    <property type="molecule type" value="Genomic_DNA"/>
</dbReference>
<accession>A0A7X8SNT6</accession>
<dbReference type="InterPro" id="IPR023996">
    <property type="entry name" value="TonB-dep_OMP_SusC/RagA"/>
</dbReference>
<evidence type="ECO:0000256" key="7">
    <source>
        <dbReference type="PROSITE-ProRule" id="PRU01360"/>
    </source>
</evidence>
<dbReference type="Gene3D" id="2.40.170.20">
    <property type="entry name" value="TonB-dependent receptor, beta-barrel domain"/>
    <property type="match status" value="1"/>
</dbReference>
<dbReference type="SUPFAM" id="SSF56935">
    <property type="entry name" value="Porins"/>
    <property type="match status" value="1"/>
</dbReference>
<dbReference type="AlphaFoldDB" id="A0A7X8SNT6"/>
<feature type="domain" description="TonB-dependent receptor plug" evidence="8">
    <location>
        <begin position="102"/>
        <end position="224"/>
    </location>
</feature>
<comment type="similarity">
    <text evidence="7">Belongs to the TonB-dependent receptor family.</text>
</comment>
<sequence>MTTQQLINAQSFDVKGVVKSEDVTLPGALIAVKGNGNVGTVTDINGEFSIQAKKDDTLVVSFLGFKTIEVPVNGRKQIEVVLTEEMNELDEVVVIGYGAQKKEDLTGSVGRVGKEILEKTNTASFENELQGRMAGVQVTSNSGQPGASSTIRIRGVNSLGGNSNPLYVIDGVPLISNTTGGFAQEEGAQLSALADLNPKDIESIEVLKDASSTAIYGAMGSNGVILITTKKGEEGKIRVNSSLNYSVHEVAPWMYIDMIDANDFINLRKEAGHNVSEENLELAQNGQMPSTDWQKEFYKQGRTVDGNVTVSGGTKKYNFYTSAGYYDSEGIIPNSGYTRFSLKGSFNANLSDKVRVGSSMNFSRSMSDVVNTATSFNDQEGQSSVVYHTLRSHPTMTVNGENLLSEDFLIQSLYNTPITLANSNTTDYINNNLIGNLYFKYKPIDGLEFESKFGFYLSQRENSFYRDRSLYVQGYNGGWARRRFTNVNTWNWDNMMRYNKKWGKLKSENLLLVNARYSGNHYIQQEAKNFPSDATLYHDMGAGLIQMPNVSGIDERTMLSGVARSILSFDDRYFLTMSIRADGASQFSEGNKWGYFPAISGAWKINNEKFLKDKKNIDLVKLRIGYGENGNPATYTGQSLSTFNSGRIILGNPENQYSSYQEASFTNDELRWEKTKEINFGLDLAFFKERIAITADYYKKNTEDLLLNTNVPAFTGFQTGLLNVGTLENEGFEFSLTTVNIERRNFSWSTTSNITLGKTIITELLTDPLSSGYQNPWVSGPTQRLIVGEELGTFWGYKSDGIYQYSDFEEFQGMTQEQAANKFKSDIARDPQVTYTPWKESDIHQANQPGQQKYKDVNGDGKISVDDQTIIGTAQPDFVWSMNNTFSYKNLELSIYFVGEQGKDMANLTNWRLSFMDGNSNITQEMYDTRWTPDNPSSTNHRPSRYNTQSQLPFSDLVIEDASYIRLKRVSMTYRFKMNKTRGSIMLSANDIYTWTNYKGYNPDVSLNGANSLMMGHDYGIYPLPITYTVGISLSL</sequence>
<dbReference type="GO" id="GO:0009279">
    <property type="term" value="C:cell outer membrane"/>
    <property type="evidence" value="ECO:0007669"/>
    <property type="project" value="UniProtKB-SubCell"/>
</dbReference>
<keyword evidence="4 7" id="KW-0812">Transmembrane</keyword>
<gene>
    <name evidence="9" type="ORF">HGP29_20675</name>
</gene>
<proteinExistence type="inferred from homology"/>
<name>A0A7X8SNT6_9BACT</name>
<dbReference type="SUPFAM" id="SSF49464">
    <property type="entry name" value="Carboxypeptidase regulatory domain-like"/>
    <property type="match status" value="1"/>
</dbReference>
<comment type="caution">
    <text evidence="9">The sequence shown here is derived from an EMBL/GenBank/DDBJ whole genome shotgun (WGS) entry which is preliminary data.</text>
</comment>
<keyword evidence="9" id="KW-0675">Receptor</keyword>
<dbReference type="PROSITE" id="PS52016">
    <property type="entry name" value="TONB_DEPENDENT_REC_3"/>
    <property type="match status" value="1"/>
</dbReference>
<organism evidence="9 10">
    <name type="scientific">Flammeovirga agarivorans</name>
    <dbReference type="NCBI Taxonomy" id="2726742"/>
    <lineage>
        <taxon>Bacteria</taxon>
        <taxon>Pseudomonadati</taxon>
        <taxon>Bacteroidota</taxon>
        <taxon>Cytophagia</taxon>
        <taxon>Cytophagales</taxon>
        <taxon>Flammeovirgaceae</taxon>
        <taxon>Flammeovirga</taxon>
    </lineage>
</organism>
<keyword evidence="2 7" id="KW-0813">Transport</keyword>
<evidence type="ECO:0000259" key="8">
    <source>
        <dbReference type="Pfam" id="PF07715"/>
    </source>
</evidence>
<dbReference type="InterPro" id="IPR008969">
    <property type="entry name" value="CarboxyPept-like_regulatory"/>
</dbReference>
<evidence type="ECO:0000256" key="5">
    <source>
        <dbReference type="ARBA" id="ARBA00023136"/>
    </source>
</evidence>
<evidence type="ECO:0000313" key="10">
    <source>
        <dbReference type="Proteomes" id="UP000585050"/>
    </source>
</evidence>
<dbReference type="Pfam" id="PF07715">
    <property type="entry name" value="Plug"/>
    <property type="match status" value="1"/>
</dbReference>
<dbReference type="InterPro" id="IPR012910">
    <property type="entry name" value="Plug_dom"/>
</dbReference>
<dbReference type="InterPro" id="IPR023997">
    <property type="entry name" value="TonB-dep_OMP_SusC/RagA_CS"/>
</dbReference>
<evidence type="ECO:0000256" key="3">
    <source>
        <dbReference type="ARBA" id="ARBA00022452"/>
    </source>
</evidence>
<keyword evidence="3 7" id="KW-1134">Transmembrane beta strand</keyword>
<evidence type="ECO:0000313" key="9">
    <source>
        <dbReference type="EMBL" id="NLR93626.1"/>
    </source>
</evidence>
<dbReference type="InterPro" id="IPR036942">
    <property type="entry name" value="Beta-barrel_TonB_sf"/>
</dbReference>
<evidence type="ECO:0000256" key="6">
    <source>
        <dbReference type="ARBA" id="ARBA00023237"/>
    </source>
</evidence>
<dbReference type="NCBIfam" id="TIGR04056">
    <property type="entry name" value="OMP_RagA_SusC"/>
    <property type="match status" value="1"/>
</dbReference>
<dbReference type="RefSeq" id="WP_168884341.1">
    <property type="nucleotide sequence ID" value="NZ_JABAIL010000007.1"/>
</dbReference>
<reference evidence="9 10" key="1">
    <citation type="submission" date="2020-04" db="EMBL/GenBank/DDBJ databases">
        <title>Flammeovirga sp. SR4, a novel species isolated from seawater.</title>
        <authorList>
            <person name="Wang X."/>
        </authorList>
    </citation>
    <scope>NUCLEOTIDE SEQUENCE [LARGE SCALE GENOMIC DNA]</scope>
    <source>
        <strain evidence="9 10">SR4</strain>
    </source>
</reference>
<keyword evidence="5 7" id="KW-0472">Membrane</keyword>
<dbReference type="NCBIfam" id="TIGR04057">
    <property type="entry name" value="SusC_RagA_signa"/>
    <property type="match status" value="1"/>
</dbReference>
<evidence type="ECO:0000256" key="4">
    <source>
        <dbReference type="ARBA" id="ARBA00022692"/>
    </source>
</evidence>
<keyword evidence="10" id="KW-1185">Reference proteome</keyword>
<keyword evidence="6 7" id="KW-0998">Cell outer membrane</keyword>
<evidence type="ECO:0000256" key="1">
    <source>
        <dbReference type="ARBA" id="ARBA00004571"/>
    </source>
</evidence>
<dbReference type="Proteomes" id="UP000585050">
    <property type="component" value="Unassembled WGS sequence"/>
</dbReference>